<dbReference type="AlphaFoldDB" id="A0A3Q7WXV7"/>
<feature type="region of interest" description="Disordered" evidence="1">
    <location>
        <begin position="266"/>
        <end position="303"/>
    </location>
</feature>
<name>A0A3Q7WXV7_CICAR</name>
<keyword evidence="2" id="KW-1185">Reference proteome</keyword>
<evidence type="ECO:0000256" key="1">
    <source>
        <dbReference type="SAM" id="MobiDB-lite"/>
    </source>
</evidence>
<dbReference type="RefSeq" id="XP_027186520.1">
    <property type="nucleotide sequence ID" value="XM_027330719.1"/>
</dbReference>
<dbReference type="RefSeq" id="XP_027186519.1">
    <property type="nucleotide sequence ID" value="XM_027330718.1"/>
</dbReference>
<feature type="compositionally biased region" description="Low complexity" evidence="1">
    <location>
        <begin position="16"/>
        <end position="25"/>
    </location>
</feature>
<feature type="compositionally biased region" description="Polar residues" evidence="1">
    <location>
        <begin position="272"/>
        <end position="285"/>
    </location>
</feature>
<dbReference type="KEGG" id="cam:113784518"/>
<organism evidence="2 4">
    <name type="scientific">Cicer arietinum</name>
    <name type="common">Chickpea</name>
    <name type="synonym">Garbanzo</name>
    <dbReference type="NCBI Taxonomy" id="3827"/>
    <lineage>
        <taxon>Eukaryota</taxon>
        <taxon>Viridiplantae</taxon>
        <taxon>Streptophyta</taxon>
        <taxon>Embryophyta</taxon>
        <taxon>Tracheophyta</taxon>
        <taxon>Spermatophyta</taxon>
        <taxon>Magnoliopsida</taxon>
        <taxon>eudicotyledons</taxon>
        <taxon>Gunneridae</taxon>
        <taxon>Pentapetalae</taxon>
        <taxon>rosids</taxon>
        <taxon>fabids</taxon>
        <taxon>Fabales</taxon>
        <taxon>Fabaceae</taxon>
        <taxon>Papilionoideae</taxon>
        <taxon>50 kb inversion clade</taxon>
        <taxon>NPAAA clade</taxon>
        <taxon>Hologalegina</taxon>
        <taxon>IRL clade</taxon>
        <taxon>Cicereae</taxon>
        <taxon>Cicer</taxon>
    </lineage>
</organism>
<protein>
    <submittedName>
        <fullName evidence="3 4">Serine/threonine-protein kinase pakG-like</fullName>
    </submittedName>
</protein>
<evidence type="ECO:0000313" key="4">
    <source>
        <dbReference type="RefSeq" id="XP_027186519.1"/>
    </source>
</evidence>
<evidence type="ECO:0000313" key="3">
    <source>
        <dbReference type="RefSeq" id="XP_027186518.1"/>
    </source>
</evidence>
<proteinExistence type="predicted"/>
<dbReference type="RefSeq" id="XP_027186521.1">
    <property type="nucleotide sequence ID" value="XM_027330720.1"/>
</dbReference>
<sequence length="330" mass="37008">MARTKTSVRKNAFTYSSSSSSPTSDSEIHHSPSPPPRQSQPHISSYTTFSNYLSSSPKKNQNPLNPNPLSIVLPPLYPSPFPNLAQVPPHLRNPTPAKCRSMHILFGIGTSKTSNFKSPYFIISDSETDESSNTPPHTTPKEKTTTPTKSTKPITPSKPSFSSEPSQSTTPNQKMRLINEISVLPRTISVFLSKSKKPPPRSTKIKNTMTIAQFLARNNLRNPKRMKTHTPKQNFKNTEPTYLEHSPIPQCSPTLTPEFFPCRECSPDRMPSPSQNQECSPIQERSPTKPPPPSDPQEHSLFRDYPSSYTFSLTEIQMFSHSRTLIILHI</sequence>
<feature type="region of interest" description="Disordered" evidence="1">
    <location>
        <begin position="1"/>
        <end position="67"/>
    </location>
</feature>
<dbReference type="Proteomes" id="UP000087171">
    <property type="component" value="Unplaced"/>
</dbReference>
<gene>
    <name evidence="3 4 5 6" type="primary">LOC113784518</name>
</gene>
<dbReference type="GeneID" id="113784518"/>
<evidence type="ECO:0000313" key="6">
    <source>
        <dbReference type="RefSeq" id="XP_027186521.1"/>
    </source>
</evidence>
<feature type="region of interest" description="Disordered" evidence="1">
    <location>
        <begin position="126"/>
        <end position="174"/>
    </location>
</feature>
<evidence type="ECO:0000313" key="5">
    <source>
        <dbReference type="RefSeq" id="XP_027186520.1"/>
    </source>
</evidence>
<reference evidence="3 4" key="1">
    <citation type="submission" date="2025-04" db="UniProtKB">
        <authorList>
            <consortium name="RefSeq"/>
        </authorList>
    </citation>
    <scope>IDENTIFICATION</scope>
    <source>
        <tissue evidence="3 4">Etiolated seedlings</tissue>
    </source>
</reference>
<feature type="compositionally biased region" description="Low complexity" evidence="1">
    <location>
        <begin position="54"/>
        <end position="67"/>
    </location>
</feature>
<evidence type="ECO:0000313" key="2">
    <source>
        <dbReference type="Proteomes" id="UP000087171"/>
    </source>
</evidence>
<dbReference type="RefSeq" id="XP_027186518.1">
    <property type="nucleotide sequence ID" value="XM_027330717.1"/>
</dbReference>
<accession>A0A3Q7WXV7</accession>
<feature type="compositionally biased region" description="Low complexity" evidence="1">
    <location>
        <begin position="145"/>
        <end position="171"/>
    </location>
</feature>
<feature type="compositionally biased region" description="Polar residues" evidence="1">
    <location>
        <begin position="231"/>
        <end position="240"/>
    </location>
</feature>
<feature type="region of interest" description="Disordered" evidence="1">
    <location>
        <begin position="224"/>
        <end position="250"/>
    </location>
</feature>